<proteinExistence type="predicted"/>
<dbReference type="AlphaFoldDB" id="A0A7J6RGQ7"/>
<comment type="caution">
    <text evidence="1">The sequence shown here is derived from an EMBL/GenBank/DDBJ whole genome shotgun (WGS) entry which is preliminary data.</text>
</comment>
<name>A0A7J6RGQ7_PEROL</name>
<reference evidence="1 2" key="1">
    <citation type="submission" date="2020-04" db="EMBL/GenBank/DDBJ databases">
        <title>Perkinsus olseni comparative genomics.</title>
        <authorList>
            <person name="Bogema D.R."/>
        </authorList>
    </citation>
    <scope>NUCLEOTIDE SEQUENCE [LARGE SCALE GENOMIC DNA]</scope>
    <source>
        <strain evidence="1 2">ATCC PRA-207</strain>
    </source>
</reference>
<dbReference type="InterPro" id="IPR021109">
    <property type="entry name" value="Peptidase_aspartic_dom_sf"/>
</dbReference>
<evidence type="ECO:0000313" key="2">
    <source>
        <dbReference type="Proteomes" id="UP000553632"/>
    </source>
</evidence>
<dbReference type="SUPFAM" id="SSF50630">
    <property type="entry name" value="Acid proteases"/>
    <property type="match status" value="1"/>
</dbReference>
<keyword evidence="2" id="KW-1185">Reference proteome</keyword>
<dbReference type="Proteomes" id="UP000553632">
    <property type="component" value="Unassembled WGS sequence"/>
</dbReference>
<gene>
    <name evidence="1" type="ORF">FOZ63_014772</name>
</gene>
<accession>A0A7J6RGQ7</accession>
<dbReference type="EMBL" id="JABANO010025784">
    <property type="protein sequence ID" value="KAF4719657.1"/>
    <property type="molecule type" value="Genomic_DNA"/>
</dbReference>
<feature type="non-terminal residue" evidence="1">
    <location>
        <position position="1"/>
    </location>
</feature>
<sequence>ATASTATSPTTTSGLTSISNHDDIPLKTIVLQLSPTETLTAIIDTGCTDSIINKHRIPQVALNQALPLQQPTTVTCLNTTTVDYTHYVPLTWSFKNNTIEHSTNFLISEDPLPSSIDIVIGLKTQQHNNFYLNPITNTITANGDIPTKTSTYNPSTPVTTSPNDNLYANLDYDILHIIYDGPWLRVYQVQTPEGPRFLADVSIKTREEAQAIKGHEKHIHKKWRAADDELRQEVSERLNKLVTDGKLIPADDTAINNTATSCYGVRGRKRARPVF</sequence>
<dbReference type="OMA" id="NTATSCY"/>
<dbReference type="Gene3D" id="2.40.70.10">
    <property type="entry name" value="Acid Proteases"/>
    <property type="match status" value="1"/>
</dbReference>
<feature type="non-terminal residue" evidence="1">
    <location>
        <position position="275"/>
    </location>
</feature>
<protein>
    <submittedName>
        <fullName evidence="1">Uncharacterized protein</fullName>
    </submittedName>
</protein>
<organism evidence="1 2">
    <name type="scientific">Perkinsus olseni</name>
    <name type="common">Perkinsus atlanticus</name>
    <dbReference type="NCBI Taxonomy" id="32597"/>
    <lineage>
        <taxon>Eukaryota</taxon>
        <taxon>Sar</taxon>
        <taxon>Alveolata</taxon>
        <taxon>Perkinsozoa</taxon>
        <taxon>Perkinsea</taxon>
        <taxon>Perkinsida</taxon>
        <taxon>Perkinsidae</taxon>
        <taxon>Perkinsus</taxon>
    </lineage>
</organism>
<evidence type="ECO:0000313" key="1">
    <source>
        <dbReference type="EMBL" id="KAF4719657.1"/>
    </source>
</evidence>